<evidence type="ECO:0000256" key="1">
    <source>
        <dbReference type="SAM" id="Coils"/>
    </source>
</evidence>
<feature type="compositionally biased region" description="Basic and acidic residues" evidence="2">
    <location>
        <begin position="25"/>
        <end position="38"/>
    </location>
</feature>
<sequence>MAKSKRPLPATPDTSQITTISASGEMREATPEEARAFTERTSAAAAERERLDGTDYAAELGDPRMEASLEPEKLHRERGVKSAPARPTGSAAAAQSEATPRMMSVQMPWRNSLDSILASELSATARAVMQVAGLLATRSEDDRVSAINPVTLLRAFVSVGLGLRSSTVSATRWLYEWALQQSASERALASFADQPSAEQSDDVSNIRLDDDCYEAMLMAHAFASRGQTELSARHMLIALLDLRRSEASAELRRQFRDATKLELDAFRPVLINNVLAEGHPETESSLWRQARDRPVREVLRSPNISAPAPRIATISGFHADRASTAGSDPLGINADVTAFARLICLEEARPPLSIGIFGEWGSGKSSFMERLQLEIADLTRKEREARAKAGQATSAGDAQAAPPEAKPATAPRFIENAVQIRFNAWHYADANLWASLTAEFFDQLRRGGYEGQRSKDYLALIGKVAERVRSLEASAQKAEDKLADAERAARHADEALASARRKLAASDLALASEHLSEQFEAIRTDKGNRAKLQEVGRRLYRDDLAKELDGFTATVTEAASWPGKLALVAKVIIGGGKERWLAIAAIVLVAFAGIGWQIVDETSAAVAGGRLIAWAGAAFAGFQALAGAMKLAKPVLDGAWAYAKAVEKARKDLAKEVEDKEVAAREAARALTEAQQKAKEAKAPLAKYGDGAAAGAPSTILRYFLFEDGDVRDYDKQVGLVSRARRSFEQLDAIFTANRDGLAARDKQARGEPLTPAETEARTRYEAMQLDKQGLVIPDRIVLYIDDLDRCTHQQVYDVLQAIHLLLAFELFVVVVGVDVRWVEEAVARQFTVAAEELPDNATPQQRDAARHKVETERRKRAIDYLEKIFQLPFWLRRLSTEGDKGGSYGAYVQELLQANLDVPENVPSPLAGTSGGPVRKSFAPGAKPGSETSPADGIALEGLADTASAAEDLTSVELALATVRLTNEEVAFLASPEIGAIALKSPRSVKRMLNVYRIVRARMSETELDEFLGRNGKQASWPLAAFLAAMETGQSVEIADAWYTGLASGPDAQLNSNSLVVNTPTGSDPLVVMQGASGLRKLALANLAANHRLSRCLKAMSETPATALLSSPPTTKQMLAMARIVRRYSFNRYH</sequence>
<dbReference type="STRING" id="1036779.SAMN04515666_10936"/>
<feature type="compositionally biased region" description="Low complexity" evidence="2">
    <location>
        <begin position="398"/>
        <end position="407"/>
    </location>
</feature>
<keyword evidence="3" id="KW-0472">Membrane</keyword>
<evidence type="ECO:0000256" key="2">
    <source>
        <dbReference type="SAM" id="MobiDB-lite"/>
    </source>
</evidence>
<evidence type="ECO:0000313" key="5">
    <source>
        <dbReference type="EMBL" id="SEM25426.1"/>
    </source>
</evidence>
<evidence type="ECO:0000256" key="3">
    <source>
        <dbReference type="SAM" id="Phobius"/>
    </source>
</evidence>
<name>A0A1H7WV32_9HYPH</name>
<organism evidence="5 6">
    <name type="scientific">Bosea lupini</name>
    <dbReference type="NCBI Taxonomy" id="1036779"/>
    <lineage>
        <taxon>Bacteria</taxon>
        <taxon>Pseudomonadati</taxon>
        <taxon>Pseudomonadota</taxon>
        <taxon>Alphaproteobacteria</taxon>
        <taxon>Hyphomicrobiales</taxon>
        <taxon>Boseaceae</taxon>
        <taxon>Bosea</taxon>
    </lineage>
</organism>
<accession>A0A1H7WV32</accession>
<feature type="compositionally biased region" description="Low complexity" evidence="2">
    <location>
        <begin position="82"/>
        <end position="94"/>
    </location>
</feature>
<keyword evidence="6" id="KW-1185">Reference proteome</keyword>
<dbReference type="InterPro" id="IPR052754">
    <property type="entry name" value="NTPase_KAP_P-loop"/>
</dbReference>
<feature type="compositionally biased region" description="Polar residues" evidence="2">
    <location>
        <begin position="12"/>
        <end position="22"/>
    </location>
</feature>
<dbReference type="PANTHER" id="PTHR22674:SF6">
    <property type="entry name" value="NTPASE KAP FAMILY P-LOOP DOMAIN-CONTAINING PROTEIN 1"/>
    <property type="match status" value="1"/>
</dbReference>
<feature type="region of interest" description="Disordered" evidence="2">
    <location>
        <begin position="907"/>
        <end position="938"/>
    </location>
</feature>
<evidence type="ECO:0000313" key="6">
    <source>
        <dbReference type="Proteomes" id="UP000199664"/>
    </source>
</evidence>
<keyword evidence="3" id="KW-1133">Transmembrane helix</keyword>
<feature type="domain" description="KAP NTPase" evidence="4">
    <location>
        <begin position="772"/>
        <end position="834"/>
    </location>
</feature>
<keyword evidence="3" id="KW-0812">Transmembrane</keyword>
<feature type="coiled-coil region" evidence="1">
    <location>
        <begin position="461"/>
        <end position="502"/>
    </location>
</feature>
<dbReference type="InterPro" id="IPR011646">
    <property type="entry name" value="KAP_P-loop"/>
</dbReference>
<feature type="transmembrane region" description="Helical" evidence="3">
    <location>
        <begin position="611"/>
        <end position="629"/>
    </location>
</feature>
<feature type="coiled-coil region" evidence="1">
    <location>
        <begin position="643"/>
        <end position="677"/>
    </location>
</feature>
<dbReference type="AlphaFoldDB" id="A0A1H7WV32"/>
<reference evidence="6" key="1">
    <citation type="submission" date="2016-10" db="EMBL/GenBank/DDBJ databases">
        <authorList>
            <person name="Varghese N."/>
            <person name="Submissions S."/>
        </authorList>
    </citation>
    <scope>NUCLEOTIDE SEQUENCE [LARGE SCALE GENOMIC DNA]</scope>
    <source>
        <strain evidence="6">LMG 26383,CCUG 61248,R- 45681</strain>
    </source>
</reference>
<dbReference type="Proteomes" id="UP000199664">
    <property type="component" value="Unassembled WGS sequence"/>
</dbReference>
<dbReference type="OrthoDB" id="88903at2"/>
<dbReference type="EMBL" id="FOAN01000009">
    <property type="protein sequence ID" value="SEM25426.1"/>
    <property type="molecule type" value="Genomic_DNA"/>
</dbReference>
<feature type="transmembrane region" description="Helical" evidence="3">
    <location>
        <begin position="580"/>
        <end position="599"/>
    </location>
</feature>
<feature type="compositionally biased region" description="Basic and acidic residues" evidence="2">
    <location>
        <begin position="61"/>
        <end position="80"/>
    </location>
</feature>
<feature type="region of interest" description="Disordered" evidence="2">
    <location>
        <begin position="382"/>
        <end position="407"/>
    </location>
</feature>
<proteinExistence type="predicted"/>
<feature type="domain" description="KAP NTPase" evidence="4">
    <location>
        <begin position="338"/>
        <end position="446"/>
    </location>
</feature>
<keyword evidence="1" id="KW-0175">Coiled coil</keyword>
<feature type="region of interest" description="Disordered" evidence="2">
    <location>
        <begin position="1"/>
        <end position="102"/>
    </location>
</feature>
<dbReference type="Pfam" id="PF07693">
    <property type="entry name" value="KAP_NTPase"/>
    <property type="match status" value="2"/>
</dbReference>
<dbReference type="PANTHER" id="PTHR22674">
    <property type="entry name" value="NTPASE, KAP FAMILY P-LOOP DOMAIN-CONTAINING 1"/>
    <property type="match status" value="1"/>
</dbReference>
<gene>
    <name evidence="5" type="ORF">SAMN04515666_10936</name>
</gene>
<protein>
    <submittedName>
        <fullName evidence="5">KAP family P-loop domain-containing protein</fullName>
    </submittedName>
</protein>
<evidence type="ECO:0000259" key="4">
    <source>
        <dbReference type="Pfam" id="PF07693"/>
    </source>
</evidence>